<evidence type="ECO:0000313" key="1">
    <source>
        <dbReference type="EMBL" id="MBB3112565.1"/>
    </source>
</evidence>
<organism evidence="1 2">
    <name type="scientific">Paenibacillus phyllosphaerae</name>
    <dbReference type="NCBI Taxonomy" id="274593"/>
    <lineage>
        <taxon>Bacteria</taxon>
        <taxon>Bacillati</taxon>
        <taxon>Bacillota</taxon>
        <taxon>Bacilli</taxon>
        <taxon>Bacillales</taxon>
        <taxon>Paenibacillaceae</taxon>
        <taxon>Paenibacillus</taxon>
    </lineage>
</organism>
<gene>
    <name evidence="1" type="ORF">FHS18_004666</name>
</gene>
<accession>A0A7W5B177</accession>
<reference evidence="1 2" key="1">
    <citation type="submission" date="2020-08" db="EMBL/GenBank/DDBJ databases">
        <title>Genomic Encyclopedia of Type Strains, Phase III (KMG-III): the genomes of soil and plant-associated and newly described type strains.</title>
        <authorList>
            <person name="Whitman W."/>
        </authorList>
    </citation>
    <scope>NUCLEOTIDE SEQUENCE [LARGE SCALE GENOMIC DNA]</scope>
    <source>
        <strain evidence="1 2">CECT 5862</strain>
    </source>
</reference>
<name>A0A7W5B177_9BACL</name>
<comment type="caution">
    <text evidence="1">The sequence shown here is derived from an EMBL/GenBank/DDBJ whole genome shotgun (WGS) entry which is preliminary data.</text>
</comment>
<keyword evidence="2" id="KW-1185">Reference proteome</keyword>
<evidence type="ECO:0000313" key="2">
    <source>
        <dbReference type="Proteomes" id="UP000570361"/>
    </source>
</evidence>
<dbReference type="EMBL" id="JACHXK010000013">
    <property type="protein sequence ID" value="MBB3112565.1"/>
    <property type="molecule type" value="Genomic_DNA"/>
</dbReference>
<dbReference type="RefSeq" id="WP_183602687.1">
    <property type="nucleotide sequence ID" value="NZ_JACHXK010000013.1"/>
</dbReference>
<protein>
    <submittedName>
        <fullName evidence="1">Uncharacterized protein</fullName>
    </submittedName>
</protein>
<dbReference type="Proteomes" id="UP000570361">
    <property type="component" value="Unassembled WGS sequence"/>
</dbReference>
<dbReference type="AlphaFoldDB" id="A0A7W5B177"/>
<proteinExistence type="predicted"/>
<sequence length="56" mass="7053">MLNEEYVAYKLWEYERKEVDRKLELRRQAFGMEKPKRRSFLLLTALFRSMFSTYHF</sequence>